<evidence type="ECO:0000313" key="8">
    <source>
        <dbReference type="EMBL" id="ORY57412.1"/>
    </source>
</evidence>
<evidence type="ECO:0000256" key="3">
    <source>
        <dbReference type="ARBA" id="ARBA00023295"/>
    </source>
</evidence>
<dbReference type="InterPro" id="IPR001547">
    <property type="entry name" value="Glyco_hydro_5"/>
</dbReference>
<dbReference type="PANTHER" id="PTHR31308">
    <property type="match status" value="1"/>
</dbReference>
<protein>
    <submittedName>
        <fullName evidence="8">Glycoside hydrolase superfamily</fullName>
    </submittedName>
</protein>
<organism evidence="8 9">
    <name type="scientific">Leucosporidium creatinivorum</name>
    <dbReference type="NCBI Taxonomy" id="106004"/>
    <lineage>
        <taxon>Eukaryota</taxon>
        <taxon>Fungi</taxon>
        <taxon>Dikarya</taxon>
        <taxon>Basidiomycota</taxon>
        <taxon>Pucciniomycotina</taxon>
        <taxon>Microbotryomycetes</taxon>
        <taxon>Leucosporidiales</taxon>
        <taxon>Leucosporidium</taxon>
    </lineage>
</organism>
<evidence type="ECO:0000259" key="6">
    <source>
        <dbReference type="Pfam" id="PF00150"/>
    </source>
</evidence>
<dbReference type="GO" id="GO:0050295">
    <property type="term" value="F:steryl-beta-glucosidase activity"/>
    <property type="evidence" value="ECO:0007669"/>
    <property type="project" value="TreeGrafter"/>
</dbReference>
<dbReference type="AlphaFoldDB" id="A0A1Y2DDQ1"/>
<comment type="similarity">
    <text evidence="1">Belongs to the glycosyl hydrolase 5 (cellulase A) family.</text>
</comment>
<dbReference type="SUPFAM" id="SSF51445">
    <property type="entry name" value="(Trans)glycosidases"/>
    <property type="match status" value="1"/>
</dbReference>
<dbReference type="InterPro" id="IPR041036">
    <property type="entry name" value="GH5_C"/>
</dbReference>
<keyword evidence="2 8" id="KW-0378">Hydrolase</keyword>
<dbReference type="Gene3D" id="3.20.20.80">
    <property type="entry name" value="Glycosidases"/>
    <property type="match status" value="2"/>
</dbReference>
<comment type="caution">
    <text evidence="8">The sequence shown here is derived from an EMBL/GenBank/DDBJ whole genome shotgun (WGS) entry which is preliminary data.</text>
</comment>
<keyword evidence="5" id="KW-1133">Transmembrane helix</keyword>
<dbReference type="PANTHER" id="PTHR31308:SF5">
    <property type="entry name" value="ERGOSTERYL-BETA-GLUCOSIDASE"/>
    <property type="match status" value="1"/>
</dbReference>
<dbReference type="Gene3D" id="2.60.40.1180">
    <property type="entry name" value="Golgi alpha-mannosidase II"/>
    <property type="match status" value="1"/>
</dbReference>
<evidence type="ECO:0000256" key="4">
    <source>
        <dbReference type="SAM" id="MobiDB-lite"/>
    </source>
</evidence>
<keyword evidence="5" id="KW-0812">Transmembrane</keyword>
<dbReference type="InterPro" id="IPR052066">
    <property type="entry name" value="Glycosphingolipid_Hydrolases"/>
</dbReference>
<feature type="domain" description="Glycoside hydrolase family 5" evidence="6">
    <location>
        <begin position="96"/>
        <end position="160"/>
    </location>
</feature>
<dbReference type="Pfam" id="PF18564">
    <property type="entry name" value="Glyco_hydro_5_C"/>
    <property type="match status" value="1"/>
</dbReference>
<dbReference type="STRING" id="106004.A0A1Y2DDQ1"/>
<dbReference type="InterPro" id="IPR013780">
    <property type="entry name" value="Glyco_hydro_b"/>
</dbReference>
<keyword evidence="9" id="KW-1185">Reference proteome</keyword>
<dbReference type="OrthoDB" id="9971853at2759"/>
<gene>
    <name evidence="8" type="ORF">BCR35DRAFT_309671</name>
</gene>
<evidence type="ECO:0000313" key="9">
    <source>
        <dbReference type="Proteomes" id="UP000193467"/>
    </source>
</evidence>
<proteinExistence type="inferred from homology"/>
<dbReference type="InParanoid" id="A0A1Y2DDQ1"/>
<keyword evidence="3" id="KW-0326">Glycosidase</keyword>
<feature type="domain" description="Glycoside hydrolase family 5 C-terminal" evidence="7">
    <location>
        <begin position="622"/>
        <end position="743"/>
    </location>
</feature>
<dbReference type="InterPro" id="IPR017853">
    <property type="entry name" value="GH"/>
</dbReference>
<keyword evidence="5" id="KW-0472">Membrane</keyword>
<evidence type="ECO:0000259" key="7">
    <source>
        <dbReference type="Pfam" id="PF18564"/>
    </source>
</evidence>
<feature type="transmembrane region" description="Helical" evidence="5">
    <location>
        <begin position="761"/>
        <end position="778"/>
    </location>
</feature>
<dbReference type="EMBL" id="MCGR01000082">
    <property type="protein sequence ID" value="ORY57412.1"/>
    <property type="molecule type" value="Genomic_DNA"/>
</dbReference>
<evidence type="ECO:0000256" key="2">
    <source>
        <dbReference type="ARBA" id="ARBA00022801"/>
    </source>
</evidence>
<accession>A0A1Y2DDQ1</accession>
<dbReference type="InterPro" id="IPR018087">
    <property type="entry name" value="Glyco_hydro_5_CS"/>
</dbReference>
<dbReference type="GO" id="GO:1904462">
    <property type="term" value="P:ergosteryl 3-beta-D-glucoside catabolic process"/>
    <property type="evidence" value="ECO:0007669"/>
    <property type="project" value="TreeGrafter"/>
</dbReference>
<dbReference type="Pfam" id="PF00150">
    <property type="entry name" value="Cellulase"/>
    <property type="match status" value="1"/>
</dbReference>
<reference evidence="8 9" key="1">
    <citation type="submission" date="2016-07" db="EMBL/GenBank/DDBJ databases">
        <title>Pervasive Adenine N6-methylation of Active Genes in Fungi.</title>
        <authorList>
            <consortium name="DOE Joint Genome Institute"/>
            <person name="Mondo S.J."/>
            <person name="Dannebaum R.O."/>
            <person name="Kuo R.C."/>
            <person name="Labutti K."/>
            <person name="Haridas S."/>
            <person name="Kuo A."/>
            <person name="Salamov A."/>
            <person name="Ahrendt S.R."/>
            <person name="Lipzen A."/>
            <person name="Sullivan W."/>
            <person name="Andreopoulos W.B."/>
            <person name="Clum A."/>
            <person name="Lindquist E."/>
            <person name="Daum C."/>
            <person name="Ramamoorthy G.K."/>
            <person name="Gryganskyi A."/>
            <person name="Culley D."/>
            <person name="Magnuson J.K."/>
            <person name="James T.Y."/>
            <person name="O'Malley M.A."/>
            <person name="Stajich J.E."/>
            <person name="Spatafora J.W."/>
            <person name="Visel A."/>
            <person name="Grigoriev I.V."/>
        </authorList>
    </citation>
    <scope>NUCLEOTIDE SEQUENCE [LARGE SCALE GENOMIC DNA]</scope>
    <source>
        <strain evidence="8 9">62-1032</strain>
    </source>
</reference>
<dbReference type="PROSITE" id="PS00659">
    <property type="entry name" value="GLYCOSYL_HYDROL_F5"/>
    <property type="match status" value="1"/>
</dbReference>
<feature type="region of interest" description="Disordered" evidence="4">
    <location>
        <begin position="1"/>
        <end position="24"/>
    </location>
</feature>
<name>A0A1Y2DDQ1_9BASI</name>
<sequence length="798" mass="89707">MASPSTTEEHPSLSPSYAIGSSKSTATSHTSSSIFNLHPSNRYFQDQYGRSLLLHGANVSGLSKLPVEPCGFTHLSEGFFEHETVDFVGRPWPLEETDEHLSRLQQWGLTFVRLVIPWESLEHAGPGQYDEAYISYLHELIGMMPKYGITCYIDPHQDVWSRHTGGSGAPTWTLELVGFDIYNLKATGAAHAHNLHLEPHDPPPKVWPSGYTKLAAATMATVFWAGDTFARKRRVARSLHQGEWGKQGKKGEQVGLQEFLQRSMCEAFGTLADRLKDCEAVVGFEVMNEPHRGYVDLLSPYGFDFNTDLAIGYFPTAVQSWALGSGHAVVIDHYGPSFPVTAVTHSVLLSPPSGRTAWKKDSSCIWKEHGLWGWDAKKGELGEPVSLRNEYFKRDPETGKEVEWYKDFYWPFCQAFGERIGKGNPRWNTMVGPIPNEFCPPWPVDCRPRNFVYAPHWYDLQALFSKALGTMSANVQGLSRGMFLPLGLYFGRRGLKKNYALQFRNIIEAGYRSIGEIPIIIGETGVPFDLNGGEAFRTGDFHWQERQMDAVCSALEDNLVGYNLWNYNPLNNDEWGDSWNAENFSWFSLSDITPEKLAAAEKEGGADARRNVGGRVLDAVERPYACKTAGIPLSTSYSYNAPSRRFTLRYINPFPPSGFEPRLDQSQARCDSPPVVGEMPRARETEVYLPRRTFGKKALEKVGGTLRVRLEKKDGEWRYDEERQTLYILHSDLSPGFIHSVDVSIQRPFSLPSLGKDGNQFALGVLLIFFALGWALYGETVMEELGRRVPPLMEGGWI</sequence>
<evidence type="ECO:0000256" key="5">
    <source>
        <dbReference type="SAM" id="Phobius"/>
    </source>
</evidence>
<evidence type="ECO:0000256" key="1">
    <source>
        <dbReference type="ARBA" id="ARBA00005641"/>
    </source>
</evidence>
<dbReference type="Proteomes" id="UP000193467">
    <property type="component" value="Unassembled WGS sequence"/>
</dbReference>
<dbReference type="GO" id="GO:0000272">
    <property type="term" value="P:polysaccharide catabolic process"/>
    <property type="evidence" value="ECO:0007669"/>
    <property type="project" value="InterPro"/>
</dbReference>